<proteinExistence type="inferred from homology"/>
<dbReference type="Proteomes" id="UP000886885">
    <property type="component" value="Chromosome 5A"/>
</dbReference>
<evidence type="ECO:0000256" key="5">
    <source>
        <dbReference type="HAMAP-Rule" id="MF_03174"/>
    </source>
</evidence>
<dbReference type="AlphaFoldDB" id="A0A8X8D323"/>
<dbReference type="HAMAP" id="MF_01974">
    <property type="entry name" value="MetAP_1"/>
    <property type="match status" value="1"/>
</dbReference>
<dbReference type="GO" id="GO:0006508">
    <property type="term" value="P:proteolysis"/>
    <property type="evidence" value="ECO:0007669"/>
    <property type="project" value="UniProtKB-KW"/>
</dbReference>
<sequence>MVGASSLQPRLLSSFVGDRLLLSKQPVSRLFLYKPGNKHVSMQLSRTLSGLTNLLFNRRNLDEVPNAERQRLRPGKLSPRRPVPDHIPRPPYVNSRQPPGIASGAEVHDEKGIECMRSSGKLAAQVLQYAGTLVKPGIKTDEIDQAVHQMIIDNGAYPSPLGYGGFPKSVCTSVNECICHGIPDSRALEDGDIINIDVTVYLNGYHGDTSATFFCGDVDDEARKLVQVTLWNGALMWHPFVSVVTSHEVKAIACLLTMLFTIGVSSSKASASFVRQPETVLPEQLLCLSASLEVTEECLYRAISICAPGVEYKKIGKTIHDHADKYSYGVVRHFVGHGVGRVFHADPVVQHFRNNDGGRMMLNQTFTIEPMLTIGSVNPVMWDDNWTVVTEDGSLSAQFEHTILITKDGAEILTQC</sequence>
<gene>
    <name evidence="8" type="ORF">POTOM_019351</name>
</gene>
<evidence type="ECO:0000259" key="7">
    <source>
        <dbReference type="Pfam" id="PF00557"/>
    </source>
</evidence>
<dbReference type="GO" id="GO:0046872">
    <property type="term" value="F:metal ion binding"/>
    <property type="evidence" value="ECO:0007669"/>
    <property type="project" value="UniProtKB-UniRule"/>
</dbReference>
<evidence type="ECO:0000256" key="6">
    <source>
        <dbReference type="SAM" id="MobiDB-lite"/>
    </source>
</evidence>
<evidence type="ECO:0000256" key="2">
    <source>
        <dbReference type="ARBA" id="ARBA00022670"/>
    </source>
</evidence>
<comment type="caution">
    <text evidence="8">The sequence shown here is derived from an EMBL/GenBank/DDBJ whole genome shotgun (WGS) entry which is preliminary data.</text>
</comment>
<keyword evidence="1 5" id="KW-0031">Aminopeptidase</keyword>
<dbReference type="CDD" id="cd01086">
    <property type="entry name" value="MetAP1"/>
    <property type="match status" value="1"/>
</dbReference>
<feature type="binding site" evidence="5">
    <location>
        <position position="197"/>
    </location>
    <ligand>
        <name>a divalent metal cation</name>
        <dbReference type="ChEBI" id="CHEBI:60240"/>
        <label>1</label>
    </ligand>
</feature>
<dbReference type="GO" id="GO:0070006">
    <property type="term" value="F:metalloaminopeptidase activity"/>
    <property type="evidence" value="ECO:0007669"/>
    <property type="project" value="UniProtKB-UniRule"/>
</dbReference>
<protein>
    <recommendedName>
        <fullName evidence="7">Peptidase M24 domain-containing protein</fullName>
    </recommendedName>
</protein>
<feature type="binding site" evidence="5">
    <location>
        <position position="369"/>
    </location>
    <ligand>
        <name>a divalent metal cation</name>
        <dbReference type="ChEBI" id="CHEBI:60240"/>
        <label>2</label>
        <note>catalytic</note>
    </ligand>
</feature>
<evidence type="ECO:0000256" key="4">
    <source>
        <dbReference type="ARBA" id="ARBA00022801"/>
    </source>
</evidence>
<dbReference type="PANTHER" id="PTHR43330">
    <property type="entry name" value="METHIONINE AMINOPEPTIDASE"/>
    <property type="match status" value="1"/>
</dbReference>
<feature type="binding site" evidence="5">
    <location>
        <position position="337"/>
    </location>
    <ligand>
        <name>a divalent metal cation</name>
        <dbReference type="ChEBI" id="CHEBI:60240"/>
        <label>2</label>
        <note>catalytic</note>
    </ligand>
</feature>
<keyword evidence="3 5" id="KW-0479">Metal-binding</keyword>
<keyword evidence="9" id="KW-1185">Reference proteome</keyword>
<feature type="binding site" evidence="5">
    <location>
        <position position="344"/>
    </location>
    <ligand>
        <name>substrate</name>
    </ligand>
</feature>
<dbReference type="InterPro" id="IPR000994">
    <property type="entry name" value="Pept_M24"/>
</dbReference>
<dbReference type="GO" id="GO:0004239">
    <property type="term" value="F:initiator methionyl aminopeptidase activity"/>
    <property type="evidence" value="ECO:0007669"/>
    <property type="project" value="UniProtKB-UniRule"/>
</dbReference>
<accession>A0A8X8D323</accession>
<evidence type="ECO:0000313" key="9">
    <source>
        <dbReference type="Proteomes" id="UP000886885"/>
    </source>
</evidence>
<keyword evidence="4 5" id="KW-0378">Hydrolase</keyword>
<feature type="domain" description="Peptidase M24" evidence="7">
    <location>
        <begin position="114"/>
        <end position="230"/>
    </location>
</feature>
<reference evidence="8" key="1">
    <citation type="journal article" date="2020" name="bioRxiv">
        <title>Hybrid origin of Populus tomentosa Carr. identified through genome sequencing and phylogenomic analysis.</title>
        <authorList>
            <person name="An X."/>
            <person name="Gao K."/>
            <person name="Chen Z."/>
            <person name="Li J."/>
            <person name="Yang X."/>
            <person name="Yang X."/>
            <person name="Zhou J."/>
            <person name="Guo T."/>
            <person name="Zhao T."/>
            <person name="Huang S."/>
            <person name="Miao D."/>
            <person name="Khan W.U."/>
            <person name="Rao P."/>
            <person name="Ye M."/>
            <person name="Lei B."/>
            <person name="Liao W."/>
            <person name="Wang J."/>
            <person name="Ji L."/>
            <person name="Li Y."/>
            <person name="Guo B."/>
            <person name="Mustafa N.S."/>
            <person name="Li S."/>
            <person name="Yun Q."/>
            <person name="Keller S.R."/>
            <person name="Mao J."/>
            <person name="Zhang R."/>
            <person name="Strauss S.H."/>
        </authorList>
    </citation>
    <scope>NUCLEOTIDE SEQUENCE</scope>
    <source>
        <strain evidence="8">GM15</strain>
        <tissue evidence="8">Leaf</tissue>
    </source>
</reference>
<feature type="region of interest" description="Disordered" evidence="6">
    <location>
        <begin position="65"/>
        <end position="103"/>
    </location>
</feature>
<feature type="binding site" evidence="5">
    <location>
        <position position="400"/>
    </location>
    <ligand>
        <name>a divalent metal cation</name>
        <dbReference type="ChEBI" id="CHEBI:60240"/>
        <label>2</label>
        <note>catalytic</note>
    </ligand>
</feature>
<comment type="catalytic activity">
    <reaction evidence="5">
        <text>Release of N-terminal amino acids, preferentially methionine, from peptides and arylamides.</text>
        <dbReference type="EC" id="3.4.11.18"/>
    </reaction>
</comment>
<feature type="binding site" evidence="5">
    <location>
        <position position="400"/>
    </location>
    <ligand>
        <name>a divalent metal cation</name>
        <dbReference type="ChEBI" id="CHEBI:60240"/>
        <label>1</label>
    </ligand>
</feature>
<dbReference type="PANTHER" id="PTHR43330:SF8">
    <property type="entry name" value="METHIONINE AMINOPEPTIDASE 1D, MITOCHONDRIAL"/>
    <property type="match status" value="1"/>
</dbReference>
<dbReference type="PROSITE" id="PS00680">
    <property type="entry name" value="MAP_1"/>
    <property type="match status" value="1"/>
</dbReference>
<feature type="domain" description="Peptidase M24" evidence="7">
    <location>
        <begin position="292"/>
        <end position="407"/>
    </location>
</feature>
<comment type="cofactor">
    <cofactor evidence="5">
        <name>Co(2+)</name>
        <dbReference type="ChEBI" id="CHEBI:48828"/>
    </cofactor>
    <cofactor evidence="5">
        <name>Zn(2+)</name>
        <dbReference type="ChEBI" id="CHEBI:29105"/>
    </cofactor>
    <cofactor evidence="5">
        <name>Mn(2+)</name>
        <dbReference type="ChEBI" id="CHEBI:29035"/>
    </cofactor>
    <cofactor evidence="5">
        <name>Fe(2+)</name>
        <dbReference type="ChEBI" id="CHEBI:29033"/>
    </cofactor>
    <text evidence="5">Binds 2 divalent metal cations per subunit. Has a high-affinity and a low affinity metal-binding site. The true nature of the physiological cofactor is under debate. The enzyme is active with cobalt, zinc, manganese or divalent iron ions. Most likely, methionine aminopeptidases function as mononuclear Fe(2+)-metalloproteases under physiological conditions, and the catalytically relevant metal-binding site has been assigned to the histidine-containing high-affinity site.</text>
</comment>
<comment type="similarity">
    <text evidence="5">Belongs to the peptidase M24A family. Methionine aminopeptidase type 1 subfamily.</text>
</comment>
<name>A0A8X8D323_POPTO</name>
<dbReference type="Pfam" id="PF00557">
    <property type="entry name" value="Peptidase_M24"/>
    <property type="match status" value="2"/>
</dbReference>
<dbReference type="OrthoDB" id="3209743at2759"/>
<feature type="binding site" evidence="5">
    <location>
        <position position="208"/>
    </location>
    <ligand>
        <name>a divalent metal cation</name>
        <dbReference type="ChEBI" id="CHEBI:60240"/>
        <label>1</label>
    </ligand>
</feature>
<dbReference type="GO" id="GO:0009507">
    <property type="term" value="C:chloroplast"/>
    <property type="evidence" value="ECO:0007669"/>
    <property type="project" value="TreeGrafter"/>
</dbReference>
<keyword evidence="2 5" id="KW-0645">Protease</keyword>
<evidence type="ECO:0000313" key="8">
    <source>
        <dbReference type="EMBL" id="KAG6775852.1"/>
    </source>
</evidence>
<feature type="binding site" evidence="5">
    <location>
        <position position="208"/>
    </location>
    <ligand>
        <name>a divalent metal cation</name>
        <dbReference type="ChEBI" id="CHEBI:60240"/>
        <label>2</label>
        <note>catalytic</note>
    </ligand>
</feature>
<organism evidence="8 9">
    <name type="scientific">Populus tomentosa</name>
    <name type="common">Chinese white poplar</name>
    <dbReference type="NCBI Taxonomy" id="118781"/>
    <lineage>
        <taxon>Eukaryota</taxon>
        <taxon>Viridiplantae</taxon>
        <taxon>Streptophyta</taxon>
        <taxon>Embryophyta</taxon>
        <taxon>Tracheophyta</taxon>
        <taxon>Spermatophyta</taxon>
        <taxon>Magnoliopsida</taxon>
        <taxon>eudicotyledons</taxon>
        <taxon>Gunneridae</taxon>
        <taxon>Pentapetalae</taxon>
        <taxon>rosids</taxon>
        <taxon>fabids</taxon>
        <taxon>Malpighiales</taxon>
        <taxon>Salicaceae</taxon>
        <taxon>Saliceae</taxon>
        <taxon>Populus</taxon>
    </lineage>
</organism>
<feature type="binding site" evidence="5">
    <location>
        <position position="180"/>
    </location>
    <ligand>
        <name>substrate</name>
    </ligand>
</feature>
<evidence type="ECO:0000256" key="1">
    <source>
        <dbReference type="ARBA" id="ARBA00022438"/>
    </source>
</evidence>
<evidence type="ECO:0000256" key="3">
    <source>
        <dbReference type="ARBA" id="ARBA00022723"/>
    </source>
</evidence>
<dbReference type="InterPro" id="IPR002467">
    <property type="entry name" value="Pept_M24A_MAP1"/>
</dbReference>
<dbReference type="EMBL" id="JAAWWB010000009">
    <property type="protein sequence ID" value="KAG6775852.1"/>
    <property type="molecule type" value="Genomic_DNA"/>
</dbReference>